<keyword evidence="3" id="KW-1185">Reference proteome</keyword>
<feature type="region of interest" description="Disordered" evidence="1">
    <location>
        <begin position="28"/>
        <end position="61"/>
    </location>
</feature>
<name>A0A5B7E6R5_PORTR</name>
<accession>A0A5B7E6R5</accession>
<gene>
    <name evidence="2" type="ORF">E2C01_022241</name>
</gene>
<dbReference type="AlphaFoldDB" id="A0A5B7E6R5"/>
<reference evidence="2 3" key="1">
    <citation type="submission" date="2019-05" db="EMBL/GenBank/DDBJ databases">
        <title>Another draft genome of Portunus trituberculatus and its Hox gene families provides insights of decapod evolution.</title>
        <authorList>
            <person name="Jeong J.-H."/>
            <person name="Song I."/>
            <person name="Kim S."/>
            <person name="Choi T."/>
            <person name="Kim D."/>
            <person name="Ryu S."/>
            <person name="Kim W."/>
        </authorList>
    </citation>
    <scope>NUCLEOTIDE SEQUENCE [LARGE SCALE GENOMIC DNA]</scope>
    <source>
        <tissue evidence="2">Muscle</tissue>
    </source>
</reference>
<evidence type="ECO:0000313" key="3">
    <source>
        <dbReference type="Proteomes" id="UP000324222"/>
    </source>
</evidence>
<comment type="caution">
    <text evidence="2">The sequence shown here is derived from an EMBL/GenBank/DDBJ whole genome shotgun (WGS) entry which is preliminary data.</text>
</comment>
<sequence length="61" mass="7077">MDARQSTTTKVGAVLVTITVMVTRVQRKAEKERRSLLPPVKYMQRKRPKQRLEPPLMLSLN</sequence>
<organism evidence="2 3">
    <name type="scientific">Portunus trituberculatus</name>
    <name type="common">Swimming crab</name>
    <name type="synonym">Neptunus trituberculatus</name>
    <dbReference type="NCBI Taxonomy" id="210409"/>
    <lineage>
        <taxon>Eukaryota</taxon>
        <taxon>Metazoa</taxon>
        <taxon>Ecdysozoa</taxon>
        <taxon>Arthropoda</taxon>
        <taxon>Crustacea</taxon>
        <taxon>Multicrustacea</taxon>
        <taxon>Malacostraca</taxon>
        <taxon>Eumalacostraca</taxon>
        <taxon>Eucarida</taxon>
        <taxon>Decapoda</taxon>
        <taxon>Pleocyemata</taxon>
        <taxon>Brachyura</taxon>
        <taxon>Eubrachyura</taxon>
        <taxon>Portunoidea</taxon>
        <taxon>Portunidae</taxon>
        <taxon>Portuninae</taxon>
        <taxon>Portunus</taxon>
    </lineage>
</organism>
<evidence type="ECO:0000313" key="2">
    <source>
        <dbReference type="EMBL" id="MPC29025.1"/>
    </source>
</evidence>
<proteinExistence type="predicted"/>
<evidence type="ECO:0000256" key="1">
    <source>
        <dbReference type="SAM" id="MobiDB-lite"/>
    </source>
</evidence>
<dbReference type="Proteomes" id="UP000324222">
    <property type="component" value="Unassembled WGS sequence"/>
</dbReference>
<dbReference type="EMBL" id="VSRR010002003">
    <property type="protein sequence ID" value="MPC29025.1"/>
    <property type="molecule type" value="Genomic_DNA"/>
</dbReference>
<protein>
    <submittedName>
        <fullName evidence="2">Uncharacterized protein</fullName>
    </submittedName>
</protein>